<evidence type="ECO:0000256" key="5">
    <source>
        <dbReference type="SAM" id="SignalP"/>
    </source>
</evidence>
<dbReference type="Gene3D" id="3.40.30.10">
    <property type="entry name" value="Glutaredoxin"/>
    <property type="match status" value="1"/>
</dbReference>
<dbReference type="InterPro" id="IPR013766">
    <property type="entry name" value="Thioredoxin_domain"/>
</dbReference>
<protein>
    <recommendedName>
        <fullName evidence="6">Thioredoxin domain-containing protein</fullName>
    </recommendedName>
</protein>
<evidence type="ECO:0000259" key="6">
    <source>
        <dbReference type="PROSITE" id="PS51352"/>
    </source>
</evidence>
<dbReference type="InterPro" id="IPR013740">
    <property type="entry name" value="Redoxin"/>
</dbReference>
<keyword evidence="8" id="KW-1185">Reference proteome</keyword>
<accession>A0ABQ3I7N2</accession>
<sequence>MIKYILCIAALFVWALRLNAQTAASNLAKKASSIDEGYVFPDNAWLISVNGDTITFGSLKGTWIILDYWTAGCKPCVEAFPFLQALNNENPKKLTVVAINVDKSFDRFSKYHQKYSIGYPNYFSGFSLSNPFMLANLQPAHTQSGEVRMTTLTPQYILIDPEGRIINKNLPKPGSIAFQQALSIIKQ</sequence>
<dbReference type="PANTHER" id="PTHR42852">
    <property type="entry name" value="THIOL:DISULFIDE INTERCHANGE PROTEIN DSBE"/>
    <property type="match status" value="1"/>
</dbReference>
<feature type="domain" description="Thioredoxin" evidence="6">
    <location>
        <begin position="34"/>
        <end position="187"/>
    </location>
</feature>
<dbReference type="SUPFAM" id="SSF52833">
    <property type="entry name" value="Thioredoxin-like"/>
    <property type="match status" value="1"/>
</dbReference>
<evidence type="ECO:0000313" key="8">
    <source>
        <dbReference type="Proteomes" id="UP000658258"/>
    </source>
</evidence>
<reference evidence="8" key="1">
    <citation type="journal article" date="2019" name="Int. J. Syst. Evol. Microbiol.">
        <title>The Global Catalogue of Microorganisms (GCM) 10K type strain sequencing project: providing services to taxonomists for standard genome sequencing and annotation.</title>
        <authorList>
            <consortium name="The Broad Institute Genomics Platform"/>
            <consortium name="The Broad Institute Genome Sequencing Center for Infectious Disease"/>
            <person name="Wu L."/>
            <person name="Ma J."/>
        </authorList>
    </citation>
    <scope>NUCLEOTIDE SEQUENCE [LARGE SCALE GENOMIC DNA]</scope>
    <source>
        <strain evidence="8">CGMCC 1.15111</strain>
    </source>
</reference>
<comment type="caution">
    <text evidence="7">The sequence shown here is derived from an EMBL/GenBank/DDBJ whole genome shotgun (WGS) entry which is preliminary data.</text>
</comment>
<dbReference type="CDD" id="cd02966">
    <property type="entry name" value="TlpA_like_family"/>
    <property type="match status" value="1"/>
</dbReference>
<evidence type="ECO:0000256" key="2">
    <source>
        <dbReference type="ARBA" id="ARBA00022748"/>
    </source>
</evidence>
<gene>
    <name evidence="7" type="ORF">GCM10011340_29280</name>
</gene>
<feature type="signal peptide" evidence="5">
    <location>
        <begin position="1"/>
        <end position="20"/>
    </location>
</feature>
<dbReference type="RefSeq" id="WP_189631038.1">
    <property type="nucleotide sequence ID" value="NZ_BNAG01000004.1"/>
</dbReference>
<keyword evidence="4" id="KW-0676">Redox-active center</keyword>
<evidence type="ECO:0000256" key="4">
    <source>
        <dbReference type="ARBA" id="ARBA00023284"/>
    </source>
</evidence>
<proteinExistence type="predicted"/>
<feature type="chain" id="PRO_5047480452" description="Thioredoxin domain-containing protein" evidence="5">
    <location>
        <begin position="21"/>
        <end position="187"/>
    </location>
</feature>
<evidence type="ECO:0000313" key="7">
    <source>
        <dbReference type="EMBL" id="GHE71440.1"/>
    </source>
</evidence>
<name>A0ABQ3I7N2_9BACT</name>
<keyword evidence="5" id="KW-0732">Signal</keyword>
<dbReference type="Pfam" id="PF08534">
    <property type="entry name" value="Redoxin"/>
    <property type="match status" value="1"/>
</dbReference>
<dbReference type="PROSITE" id="PS51352">
    <property type="entry name" value="THIOREDOXIN_2"/>
    <property type="match status" value="1"/>
</dbReference>
<comment type="subcellular location">
    <subcellularLocation>
        <location evidence="1">Cell envelope</location>
    </subcellularLocation>
</comment>
<evidence type="ECO:0000256" key="3">
    <source>
        <dbReference type="ARBA" id="ARBA00023157"/>
    </source>
</evidence>
<dbReference type="PANTHER" id="PTHR42852:SF6">
    <property type="entry name" value="THIOL:DISULFIDE INTERCHANGE PROTEIN DSBE"/>
    <property type="match status" value="1"/>
</dbReference>
<dbReference type="Proteomes" id="UP000658258">
    <property type="component" value="Unassembled WGS sequence"/>
</dbReference>
<dbReference type="InterPro" id="IPR050553">
    <property type="entry name" value="Thioredoxin_ResA/DsbE_sf"/>
</dbReference>
<keyword evidence="2" id="KW-0201">Cytochrome c-type biogenesis</keyword>
<evidence type="ECO:0000256" key="1">
    <source>
        <dbReference type="ARBA" id="ARBA00004196"/>
    </source>
</evidence>
<dbReference type="EMBL" id="BNAG01000004">
    <property type="protein sequence ID" value="GHE71440.1"/>
    <property type="molecule type" value="Genomic_DNA"/>
</dbReference>
<organism evidence="7 8">
    <name type="scientific">Roseivirga thermotolerans</name>
    <dbReference type="NCBI Taxonomy" id="1758176"/>
    <lineage>
        <taxon>Bacteria</taxon>
        <taxon>Pseudomonadati</taxon>
        <taxon>Bacteroidota</taxon>
        <taxon>Cytophagia</taxon>
        <taxon>Cytophagales</taxon>
        <taxon>Roseivirgaceae</taxon>
        <taxon>Roseivirga</taxon>
    </lineage>
</organism>
<dbReference type="InterPro" id="IPR036249">
    <property type="entry name" value="Thioredoxin-like_sf"/>
</dbReference>
<keyword evidence="3" id="KW-1015">Disulfide bond</keyword>